<dbReference type="EMBL" id="PISJ01000019">
    <property type="protein sequence ID" value="PKF31818.1"/>
    <property type="molecule type" value="Genomic_DNA"/>
</dbReference>
<dbReference type="RefSeq" id="WP_101237191.1">
    <property type="nucleotide sequence ID" value="NZ_PISJ01000019.1"/>
</dbReference>
<name>A0A2N0WBC9_9GAMM</name>
<sequence length="114" mass="12612">MWVIKAANGCAWLSIIIVAAAAIFSIYVLSIPCTTDRICEMPPIHLFFLLAWIISVICNFIGIIFSIIGLKKDEPIKKLAKVALFFNGKIIAFSFVCALLLFIDFNGLAVFLVD</sequence>
<gene>
    <name evidence="2" type="ORF">CW311_16395</name>
</gene>
<evidence type="ECO:0000313" key="2">
    <source>
        <dbReference type="EMBL" id="PKF31818.1"/>
    </source>
</evidence>
<organism evidence="2 3">
    <name type="scientific">Acinetobacter proteolyticus</name>
    <dbReference type="NCBI Taxonomy" id="1776741"/>
    <lineage>
        <taxon>Bacteria</taxon>
        <taxon>Pseudomonadati</taxon>
        <taxon>Pseudomonadota</taxon>
        <taxon>Gammaproteobacteria</taxon>
        <taxon>Moraxellales</taxon>
        <taxon>Moraxellaceae</taxon>
        <taxon>Acinetobacter</taxon>
    </lineage>
</organism>
<evidence type="ECO:0000256" key="1">
    <source>
        <dbReference type="SAM" id="Phobius"/>
    </source>
</evidence>
<feature type="transmembrane region" description="Helical" evidence="1">
    <location>
        <begin position="90"/>
        <end position="113"/>
    </location>
</feature>
<keyword evidence="1" id="KW-0812">Transmembrane</keyword>
<feature type="transmembrane region" description="Helical" evidence="1">
    <location>
        <begin position="12"/>
        <end position="32"/>
    </location>
</feature>
<protein>
    <submittedName>
        <fullName evidence="2">Uncharacterized protein</fullName>
    </submittedName>
</protein>
<dbReference type="Proteomes" id="UP000233553">
    <property type="component" value="Unassembled WGS sequence"/>
</dbReference>
<dbReference type="AlphaFoldDB" id="A0A2N0WBC9"/>
<reference evidence="2 3" key="1">
    <citation type="submission" date="2017-12" db="EMBL/GenBank/DDBJ databases">
        <title>Draft Genome sequences of multiple microbial strains isolated from spacecraft associated surfaces.</title>
        <authorList>
            <person name="Seuylemezian A."/>
            <person name="Vaishampayan P."/>
            <person name="Venkateswaran K."/>
        </authorList>
    </citation>
    <scope>NUCLEOTIDE SEQUENCE [LARGE SCALE GENOMIC DNA]</scope>
    <source>
        <strain evidence="2 3">2P01AA</strain>
    </source>
</reference>
<accession>A0A2N0WBC9</accession>
<evidence type="ECO:0000313" key="3">
    <source>
        <dbReference type="Proteomes" id="UP000233553"/>
    </source>
</evidence>
<keyword evidence="1" id="KW-1133">Transmembrane helix</keyword>
<feature type="transmembrane region" description="Helical" evidence="1">
    <location>
        <begin position="44"/>
        <end position="70"/>
    </location>
</feature>
<comment type="caution">
    <text evidence="2">The sequence shown here is derived from an EMBL/GenBank/DDBJ whole genome shotgun (WGS) entry which is preliminary data.</text>
</comment>
<proteinExistence type="predicted"/>
<keyword evidence="1" id="KW-0472">Membrane</keyword>